<comment type="caution">
    <text evidence="1">The sequence shown here is derived from an EMBL/GenBank/DDBJ whole genome shotgun (WGS) entry which is preliminary data.</text>
</comment>
<name>A0A4U5PAA0_STECR</name>
<reference evidence="1 2" key="2">
    <citation type="journal article" date="2019" name="G3 (Bethesda)">
        <title>Hybrid Assembly of the Genome of the Entomopathogenic Nematode Steinernema carpocapsae Identifies the X-Chromosome.</title>
        <authorList>
            <person name="Serra L."/>
            <person name="Macchietto M."/>
            <person name="Macias-Munoz A."/>
            <person name="McGill C.J."/>
            <person name="Rodriguez I.M."/>
            <person name="Rodriguez B."/>
            <person name="Murad R."/>
            <person name="Mortazavi A."/>
        </authorList>
    </citation>
    <scope>NUCLEOTIDE SEQUENCE [LARGE SCALE GENOMIC DNA]</scope>
    <source>
        <strain evidence="1 2">ALL</strain>
    </source>
</reference>
<accession>A0A4U5PAA0</accession>
<evidence type="ECO:0000313" key="2">
    <source>
        <dbReference type="Proteomes" id="UP000298663"/>
    </source>
</evidence>
<keyword evidence="2" id="KW-1185">Reference proteome</keyword>
<sequence length="156" mass="18017">MNLVAGASGWCRWWFKIRLRINTLENNGLRVKNPQDGVYWRPSHGSQLPFRMPGMQRAPVGDLVLLMQALHSNSPKQGWIQVCLSRPLQDLHEGRSVPNVPWSAVAGRRRPLRTFRPRPVRRKVSCGFDRRLRLKSDSSTLCAQEEPLRQRLLRTS</sequence>
<dbReference type="AlphaFoldDB" id="A0A4U5PAA0"/>
<evidence type="ECO:0000313" key="1">
    <source>
        <dbReference type="EMBL" id="TKR93218.1"/>
    </source>
</evidence>
<proteinExistence type="predicted"/>
<dbReference type="Proteomes" id="UP000298663">
    <property type="component" value="Unassembled WGS sequence"/>
</dbReference>
<reference evidence="1 2" key="1">
    <citation type="journal article" date="2015" name="Genome Biol.">
        <title>Comparative genomics of Steinernema reveals deeply conserved gene regulatory networks.</title>
        <authorList>
            <person name="Dillman A.R."/>
            <person name="Macchietto M."/>
            <person name="Porter C.F."/>
            <person name="Rogers A."/>
            <person name="Williams B."/>
            <person name="Antoshechkin I."/>
            <person name="Lee M.M."/>
            <person name="Goodwin Z."/>
            <person name="Lu X."/>
            <person name="Lewis E.E."/>
            <person name="Goodrich-Blair H."/>
            <person name="Stock S.P."/>
            <person name="Adams B.J."/>
            <person name="Sternberg P.W."/>
            <person name="Mortazavi A."/>
        </authorList>
    </citation>
    <scope>NUCLEOTIDE SEQUENCE [LARGE SCALE GENOMIC DNA]</scope>
    <source>
        <strain evidence="1 2">ALL</strain>
    </source>
</reference>
<organism evidence="1 2">
    <name type="scientific">Steinernema carpocapsae</name>
    <name type="common">Entomopathogenic nematode</name>
    <dbReference type="NCBI Taxonomy" id="34508"/>
    <lineage>
        <taxon>Eukaryota</taxon>
        <taxon>Metazoa</taxon>
        <taxon>Ecdysozoa</taxon>
        <taxon>Nematoda</taxon>
        <taxon>Chromadorea</taxon>
        <taxon>Rhabditida</taxon>
        <taxon>Tylenchina</taxon>
        <taxon>Panagrolaimomorpha</taxon>
        <taxon>Strongyloidoidea</taxon>
        <taxon>Steinernematidae</taxon>
        <taxon>Steinernema</taxon>
    </lineage>
</organism>
<gene>
    <name evidence="1" type="ORF">L596_007714</name>
</gene>
<protein>
    <submittedName>
        <fullName evidence="1">Uncharacterized protein</fullName>
    </submittedName>
</protein>
<dbReference type="EMBL" id="AZBU02000002">
    <property type="protein sequence ID" value="TKR93218.1"/>
    <property type="molecule type" value="Genomic_DNA"/>
</dbReference>